<evidence type="ECO:0000256" key="4">
    <source>
        <dbReference type="ARBA" id="ARBA00022801"/>
    </source>
</evidence>
<dbReference type="AlphaFoldDB" id="A0A1D6EB64"/>
<dbReference type="EMBL" id="CM007648">
    <property type="protein sequence ID" value="ONM17587.1"/>
    <property type="molecule type" value="Genomic_DNA"/>
</dbReference>
<keyword evidence="2" id="KW-0540">Nuclease</keyword>
<dbReference type="InterPro" id="IPR032466">
    <property type="entry name" value="Metal_Hydrolase"/>
</dbReference>
<evidence type="ECO:0000313" key="5">
    <source>
        <dbReference type="EMBL" id="ONM17587.1"/>
    </source>
</evidence>
<dbReference type="InterPro" id="IPR001130">
    <property type="entry name" value="TatD-like"/>
</dbReference>
<reference evidence="5" key="1">
    <citation type="submission" date="2015-12" db="EMBL/GenBank/DDBJ databases">
        <title>Update maize B73 reference genome by single molecule sequencing technologies.</title>
        <authorList>
            <consortium name="Maize Genome Sequencing Project"/>
            <person name="Ware D."/>
        </authorList>
    </citation>
    <scope>NUCLEOTIDE SEQUENCE [LARGE SCALE GENOMIC DNA]</scope>
    <source>
        <tissue evidence="5">Seedling</tissue>
    </source>
</reference>
<evidence type="ECO:0000256" key="1">
    <source>
        <dbReference type="ARBA" id="ARBA00009275"/>
    </source>
</evidence>
<dbReference type="ExpressionAtlas" id="A0A1D6EB64">
    <property type="expression patterns" value="baseline"/>
</dbReference>
<keyword evidence="3" id="KW-0479">Metal-binding</keyword>
<keyword evidence="4" id="KW-0378">Hydrolase</keyword>
<name>A0A1D6EB64_MAIZE</name>
<dbReference type="EMBL" id="CM007648">
    <property type="protein sequence ID" value="ONM17621.1"/>
    <property type="molecule type" value="Genomic_DNA"/>
</dbReference>
<dbReference type="InterPro" id="IPR050891">
    <property type="entry name" value="TatD-type_Hydrolase"/>
</dbReference>
<dbReference type="PANTHER" id="PTHR10060">
    <property type="entry name" value="TATD FAMILY DEOXYRIBONUCLEASE"/>
    <property type="match status" value="1"/>
</dbReference>
<organism evidence="5">
    <name type="scientific">Zea mays</name>
    <name type="common">Maize</name>
    <dbReference type="NCBI Taxonomy" id="4577"/>
    <lineage>
        <taxon>Eukaryota</taxon>
        <taxon>Viridiplantae</taxon>
        <taxon>Streptophyta</taxon>
        <taxon>Embryophyta</taxon>
        <taxon>Tracheophyta</taxon>
        <taxon>Spermatophyta</taxon>
        <taxon>Magnoliopsida</taxon>
        <taxon>Liliopsida</taxon>
        <taxon>Poales</taxon>
        <taxon>Poaceae</taxon>
        <taxon>PACMAD clade</taxon>
        <taxon>Panicoideae</taxon>
        <taxon>Andropogonodae</taxon>
        <taxon>Andropogoneae</taxon>
        <taxon>Tripsacinae</taxon>
        <taxon>Zea</taxon>
    </lineage>
</organism>
<comment type="similarity">
    <text evidence="1">Belongs to the metallo-dependent hydrolases superfamily. TatD-type hydrolase family.</text>
</comment>
<evidence type="ECO:0000256" key="3">
    <source>
        <dbReference type="ARBA" id="ARBA00022723"/>
    </source>
</evidence>
<gene>
    <name evidence="5" type="ORF">ZEAMMB73_Zm00001d003728</name>
</gene>
<proteinExistence type="inferred from homology"/>
<evidence type="ECO:0000256" key="2">
    <source>
        <dbReference type="ARBA" id="ARBA00022722"/>
    </source>
</evidence>
<sequence length="149" mass="16668">MFLRFCGSARHFGRDIIMPNLKSSVTTIASAVEYMDEVLKALPPGIFEALTAFPFLPSCCAKPCPKPSTILFQSPLSTIFQGKTLAILHEFQVLQVVAVGECGLDYDRLQFCPTDMQKKYFEKQFELAEAVKLPIFFTCVLLVKTSMKS</sequence>
<dbReference type="GO" id="GO:0046872">
    <property type="term" value="F:metal ion binding"/>
    <property type="evidence" value="ECO:0007669"/>
    <property type="project" value="UniProtKB-KW"/>
</dbReference>
<dbReference type="PANTHER" id="PTHR10060:SF15">
    <property type="entry name" value="DEOXYRIBONUCLEASE TATDN1"/>
    <property type="match status" value="1"/>
</dbReference>
<dbReference type="SUPFAM" id="SSF51556">
    <property type="entry name" value="Metallo-dependent hydrolases"/>
    <property type="match status" value="1"/>
</dbReference>
<protein>
    <submittedName>
        <fullName evidence="5">Sodium/hydrogen exchanger 2</fullName>
    </submittedName>
</protein>
<dbReference type="GO" id="GO:0004518">
    <property type="term" value="F:nuclease activity"/>
    <property type="evidence" value="ECO:0007669"/>
    <property type="project" value="UniProtKB-KW"/>
</dbReference>
<dbReference type="Pfam" id="PF01026">
    <property type="entry name" value="TatD_DNase"/>
    <property type="match status" value="1"/>
</dbReference>
<dbReference type="GO" id="GO:0016788">
    <property type="term" value="F:hydrolase activity, acting on ester bonds"/>
    <property type="evidence" value="ECO:0007669"/>
    <property type="project" value="InterPro"/>
</dbReference>
<dbReference type="Gene3D" id="3.20.20.140">
    <property type="entry name" value="Metal-dependent hydrolases"/>
    <property type="match status" value="1"/>
</dbReference>
<accession>A0A1D6EB64</accession>
<dbReference type="EMBL" id="CM007648">
    <property type="protein sequence ID" value="ONM17604.1"/>
    <property type="molecule type" value="Genomic_DNA"/>
</dbReference>